<reference evidence="3 4" key="1">
    <citation type="submission" date="2020-08" db="EMBL/GenBank/DDBJ databases">
        <title>Genomic Encyclopedia of Type Strains, Phase IV (KMG-IV): sequencing the most valuable type-strain genomes for metagenomic binning, comparative biology and taxonomic classification.</title>
        <authorList>
            <person name="Goeker M."/>
        </authorList>
    </citation>
    <scope>NUCLEOTIDE SEQUENCE [LARGE SCALE GENOMIC DNA]</scope>
    <source>
        <strain evidence="3 4">DSM 14878</strain>
    </source>
</reference>
<gene>
    <name evidence="3" type="ORF">GGR11_000689</name>
</gene>
<organism evidence="3 4">
    <name type="scientific">Brevundimonas mediterranea</name>
    <dbReference type="NCBI Taxonomy" id="74329"/>
    <lineage>
        <taxon>Bacteria</taxon>
        <taxon>Pseudomonadati</taxon>
        <taxon>Pseudomonadota</taxon>
        <taxon>Alphaproteobacteria</taxon>
        <taxon>Caulobacterales</taxon>
        <taxon>Caulobacteraceae</taxon>
        <taxon>Brevundimonas</taxon>
    </lineage>
</organism>
<dbReference type="EMBL" id="JACIDA010000001">
    <property type="protein sequence ID" value="MBB3871175.1"/>
    <property type="molecule type" value="Genomic_DNA"/>
</dbReference>
<dbReference type="Pfam" id="PF14317">
    <property type="entry name" value="YcxB"/>
    <property type="match status" value="1"/>
</dbReference>
<dbReference type="InterPro" id="IPR025588">
    <property type="entry name" value="YcxB-like_C"/>
</dbReference>
<dbReference type="AlphaFoldDB" id="A0A7W6A3L9"/>
<evidence type="ECO:0000256" key="1">
    <source>
        <dbReference type="SAM" id="Phobius"/>
    </source>
</evidence>
<keyword evidence="1" id="KW-0812">Transmembrane</keyword>
<protein>
    <recommendedName>
        <fullName evidence="2">YcxB-like C-terminal domain-containing protein</fullName>
    </recommendedName>
</protein>
<sequence length="152" mass="17728">MPSVVYALRRDEIWHWYKKAWRRSLWPFHAFLLVMPLGLICLLRREMDVASIVEGGMLGILACGVMIAYPQMRYRSEVRTLILDERGVRGVRGKTDYFVEWAKIARVEQQDGYLVITERKLNAFIIPMRAFASEEEKAAFLDFAENRISQGI</sequence>
<accession>A0A7W6A3L9</accession>
<proteinExistence type="predicted"/>
<feature type="domain" description="YcxB-like C-terminal" evidence="2">
    <location>
        <begin position="83"/>
        <end position="143"/>
    </location>
</feature>
<evidence type="ECO:0000313" key="4">
    <source>
        <dbReference type="Proteomes" id="UP000532936"/>
    </source>
</evidence>
<dbReference type="Proteomes" id="UP000532936">
    <property type="component" value="Unassembled WGS sequence"/>
</dbReference>
<feature type="transmembrane region" description="Helical" evidence="1">
    <location>
        <begin position="49"/>
        <end position="69"/>
    </location>
</feature>
<feature type="transmembrane region" description="Helical" evidence="1">
    <location>
        <begin position="25"/>
        <end position="43"/>
    </location>
</feature>
<keyword evidence="1" id="KW-0472">Membrane</keyword>
<evidence type="ECO:0000313" key="3">
    <source>
        <dbReference type="EMBL" id="MBB3871175.1"/>
    </source>
</evidence>
<evidence type="ECO:0000259" key="2">
    <source>
        <dbReference type="Pfam" id="PF14317"/>
    </source>
</evidence>
<dbReference type="RefSeq" id="WP_183195410.1">
    <property type="nucleotide sequence ID" value="NZ_JACIDA010000001.1"/>
</dbReference>
<keyword evidence="1" id="KW-1133">Transmembrane helix</keyword>
<comment type="caution">
    <text evidence="3">The sequence shown here is derived from an EMBL/GenBank/DDBJ whole genome shotgun (WGS) entry which is preliminary data.</text>
</comment>
<name>A0A7W6A3L9_9CAUL</name>